<dbReference type="Pfam" id="PF05577">
    <property type="entry name" value="Peptidase_S28"/>
    <property type="match status" value="1"/>
</dbReference>
<dbReference type="SUPFAM" id="SSF53474">
    <property type="entry name" value="alpha/beta-Hydrolases"/>
    <property type="match status" value="1"/>
</dbReference>
<reference evidence="7 8" key="1">
    <citation type="submission" date="2019-03" db="EMBL/GenBank/DDBJ databases">
        <authorList>
            <person name="Gaulin E."/>
            <person name="Dumas B."/>
        </authorList>
    </citation>
    <scope>NUCLEOTIDE SEQUENCE [LARGE SCALE GENOMIC DNA]</scope>
    <source>
        <strain evidence="7">CBS 568.67</strain>
    </source>
</reference>
<evidence type="ECO:0000256" key="2">
    <source>
        <dbReference type="ARBA" id="ARBA00022670"/>
    </source>
</evidence>
<evidence type="ECO:0000256" key="3">
    <source>
        <dbReference type="ARBA" id="ARBA00022729"/>
    </source>
</evidence>
<accession>A0A485KK13</accession>
<keyword evidence="5" id="KW-0325">Glycoprotein</keyword>
<dbReference type="PANTHER" id="PTHR11010:SF117">
    <property type="entry name" value="SERINE PROTEASE 16"/>
    <property type="match status" value="1"/>
</dbReference>
<evidence type="ECO:0000256" key="4">
    <source>
        <dbReference type="ARBA" id="ARBA00022801"/>
    </source>
</evidence>
<sequence>MSPCYKWYAVQHMGITLSSSVIYGSEYNDQLLRSTPLNLYRPLICTESLKVHMMCSNPALRGMRLWVVLGRFGQASASLFPSKSVQILASFPNLLLPAPMVRLAFLVASLSATAISQPFAPLKNDVNVIEAVGPTIPADQWFESQLLDHFDTTNTQTWKQRYHFNNAWATGPNAPVFVQINGQTGADPKAVTSKSRFMNELAKKYGALTVSLEHRFYGQSQPTGDLSVESYQYFTMKQALADIATFQDYFNSAFNLTTNNKWVLFGSSYAGMLTTYAKAKYPNRYAGSFASSAPIQLKADFFEYADVVAFGLKKVGGTACFNTVQTALKQFHQLVQSTKPTDVAQLKKSFKPCSPMKTDSDRATLEWWLFDKFQGAAQYDGQQDDGLAFVCDMFTNTTTTATPLERLAKYAKHYWDSSKCTGSDFNTEILSPLLDTSMANNAPRGWFYMCCNELGAAQTTALSSSLFRELGYVTYDRIYQPMCDQAFGIKDTKARVDAGNAYFGGVHMDVPNVVWTNGNLDPISAMGFTNTTTPVNPRSDVVFIDGTSHCADVYTGKELIVPQWAHDRVERNIKRFLE</sequence>
<dbReference type="EMBL" id="CAADRA010005121">
    <property type="protein sequence ID" value="VFT85232.1"/>
    <property type="molecule type" value="Genomic_DNA"/>
</dbReference>
<dbReference type="GO" id="GO:0006508">
    <property type="term" value="P:proteolysis"/>
    <property type="evidence" value="ECO:0007669"/>
    <property type="project" value="UniProtKB-KW"/>
</dbReference>
<evidence type="ECO:0000313" key="6">
    <source>
        <dbReference type="EMBL" id="KAF0701157.1"/>
    </source>
</evidence>
<dbReference type="Gene3D" id="1.20.120.980">
    <property type="entry name" value="Serine carboxypeptidase S28, SKS domain"/>
    <property type="match status" value="1"/>
</dbReference>
<name>A0A485KK13_9STRA</name>
<keyword evidence="2" id="KW-0645">Protease</keyword>
<evidence type="ECO:0000313" key="7">
    <source>
        <dbReference type="EMBL" id="VFT85232.1"/>
    </source>
</evidence>
<gene>
    <name evidence="7" type="primary">Aste57867_8345</name>
    <name evidence="6" type="ORF">As57867_008313</name>
    <name evidence="7" type="ORF">ASTE57867_8345</name>
</gene>
<dbReference type="Proteomes" id="UP000332933">
    <property type="component" value="Unassembled WGS sequence"/>
</dbReference>
<reference evidence="6" key="2">
    <citation type="submission" date="2019-06" db="EMBL/GenBank/DDBJ databases">
        <title>Genomics analysis of Aphanomyces spp. identifies a new class of oomycete effector associated with host adaptation.</title>
        <authorList>
            <person name="Gaulin E."/>
        </authorList>
    </citation>
    <scope>NUCLEOTIDE SEQUENCE</scope>
    <source>
        <strain evidence="6">CBS 578.67</strain>
    </source>
</reference>
<evidence type="ECO:0000313" key="8">
    <source>
        <dbReference type="Proteomes" id="UP000332933"/>
    </source>
</evidence>
<keyword evidence="4" id="KW-0378">Hydrolase</keyword>
<dbReference type="InterPro" id="IPR042269">
    <property type="entry name" value="Ser_carbopepase_S28_SKS"/>
</dbReference>
<dbReference type="InterPro" id="IPR008758">
    <property type="entry name" value="Peptidase_S28"/>
</dbReference>
<dbReference type="GO" id="GO:0070008">
    <property type="term" value="F:serine-type exopeptidase activity"/>
    <property type="evidence" value="ECO:0007669"/>
    <property type="project" value="InterPro"/>
</dbReference>
<evidence type="ECO:0000256" key="1">
    <source>
        <dbReference type="ARBA" id="ARBA00011079"/>
    </source>
</evidence>
<comment type="similarity">
    <text evidence="1">Belongs to the peptidase S28 family.</text>
</comment>
<dbReference type="EMBL" id="VJMH01005100">
    <property type="protein sequence ID" value="KAF0701157.1"/>
    <property type="molecule type" value="Genomic_DNA"/>
</dbReference>
<dbReference type="AlphaFoldDB" id="A0A485KK13"/>
<protein>
    <submittedName>
        <fullName evidence="7">Aste57867_8345 protein</fullName>
    </submittedName>
</protein>
<keyword evidence="3" id="KW-0732">Signal</keyword>
<dbReference type="OrthoDB" id="1735038at2759"/>
<keyword evidence="8" id="KW-1185">Reference proteome</keyword>
<dbReference type="GO" id="GO:0008239">
    <property type="term" value="F:dipeptidyl-peptidase activity"/>
    <property type="evidence" value="ECO:0007669"/>
    <property type="project" value="TreeGrafter"/>
</dbReference>
<dbReference type="PANTHER" id="PTHR11010">
    <property type="entry name" value="PROTEASE S28 PRO-X CARBOXYPEPTIDASE-RELATED"/>
    <property type="match status" value="1"/>
</dbReference>
<dbReference type="InterPro" id="IPR029058">
    <property type="entry name" value="AB_hydrolase_fold"/>
</dbReference>
<proteinExistence type="inferred from homology"/>
<organism evidence="7 8">
    <name type="scientific">Aphanomyces stellatus</name>
    <dbReference type="NCBI Taxonomy" id="120398"/>
    <lineage>
        <taxon>Eukaryota</taxon>
        <taxon>Sar</taxon>
        <taxon>Stramenopiles</taxon>
        <taxon>Oomycota</taxon>
        <taxon>Saprolegniomycetes</taxon>
        <taxon>Saprolegniales</taxon>
        <taxon>Verrucalvaceae</taxon>
        <taxon>Aphanomyces</taxon>
    </lineage>
</organism>
<evidence type="ECO:0000256" key="5">
    <source>
        <dbReference type="ARBA" id="ARBA00023180"/>
    </source>
</evidence>
<dbReference type="Gene3D" id="3.40.50.1820">
    <property type="entry name" value="alpha/beta hydrolase"/>
    <property type="match status" value="1"/>
</dbReference>